<evidence type="ECO:0000256" key="5">
    <source>
        <dbReference type="SAM" id="MobiDB-lite"/>
    </source>
</evidence>
<dbReference type="Gene3D" id="3.40.640.10">
    <property type="entry name" value="Type I PLP-dependent aspartate aminotransferase-like (Major domain)"/>
    <property type="match status" value="1"/>
</dbReference>
<dbReference type="EMBL" id="JAQMWT010000443">
    <property type="protein sequence ID" value="KAJ8601213.1"/>
    <property type="molecule type" value="Genomic_DNA"/>
</dbReference>
<dbReference type="InterPro" id="IPR015421">
    <property type="entry name" value="PyrdxlP-dep_Trfase_major"/>
</dbReference>
<comment type="cofactor">
    <cofactor evidence="1">
        <name>pyridoxal 5'-phosphate</name>
        <dbReference type="ChEBI" id="CHEBI:597326"/>
    </cofactor>
</comment>
<dbReference type="InterPro" id="IPR011990">
    <property type="entry name" value="TPR-like_helical_dom_sf"/>
</dbReference>
<feature type="region of interest" description="Disordered" evidence="5">
    <location>
        <begin position="16"/>
        <end position="58"/>
    </location>
</feature>
<dbReference type="Pfam" id="PF00155">
    <property type="entry name" value="Aminotran_1_2"/>
    <property type="match status" value="1"/>
</dbReference>
<dbReference type="Proteomes" id="UP001230188">
    <property type="component" value="Unassembled WGS sequence"/>
</dbReference>
<dbReference type="InterPro" id="IPR015422">
    <property type="entry name" value="PyrdxlP-dep_Trfase_small"/>
</dbReference>
<protein>
    <recommendedName>
        <fullName evidence="6">Aminotransferase class I/classII large domain-containing protein</fullName>
    </recommendedName>
</protein>
<dbReference type="InterPro" id="IPR015424">
    <property type="entry name" value="PyrdxlP-dep_Trfase"/>
</dbReference>
<evidence type="ECO:0000256" key="1">
    <source>
        <dbReference type="ARBA" id="ARBA00001933"/>
    </source>
</evidence>
<evidence type="ECO:0000259" key="6">
    <source>
        <dbReference type="Pfam" id="PF00155"/>
    </source>
</evidence>
<dbReference type="Gene3D" id="3.90.1150.10">
    <property type="entry name" value="Aspartate Aminotransferase, domain 1"/>
    <property type="match status" value="1"/>
</dbReference>
<dbReference type="GO" id="GO:0016740">
    <property type="term" value="F:transferase activity"/>
    <property type="evidence" value="ECO:0007669"/>
    <property type="project" value="UniProtKB-KW"/>
</dbReference>
<dbReference type="InterPro" id="IPR001917">
    <property type="entry name" value="Aminotrans_II_pyridoxalP_BS"/>
</dbReference>
<evidence type="ECO:0000313" key="8">
    <source>
        <dbReference type="Proteomes" id="UP001230188"/>
    </source>
</evidence>
<organism evidence="7 8">
    <name type="scientific">Chrysophaeum taylorii</name>
    <dbReference type="NCBI Taxonomy" id="2483200"/>
    <lineage>
        <taxon>Eukaryota</taxon>
        <taxon>Sar</taxon>
        <taxon>Stramenopiles</taxon>
        <taxon>Ochrophyta</taxon>
        <taxon>Pelagophyceae</taxon>
        <taxon>Pelagomonadales</taxon>
        <taxon>Pelagomonadaceae</taxon>
        <taxon>Chrysophaeum</taxon>
    </lineage>
</organism>
<accession>A0AAD7XJ10</accession>
<dbReference type="SUPFAM" id="SSF53383">
    <property type="entry name" value="PLP-dependent transferases"/>
    <property type="match status" value="1"/>
</dbReference>
<feature type="compositionally biased region" description="Basic residues" evidence="5">
    <location>
        <begin position="47"/>
        <end position="56"/>
    </location>
</feature>
<dbReference type="InterPro" id="IPR050087">
    <property type="entry name" value="AON_synthase_class-II"/>
</dbReference>
<comment type="caution">
    <text evidence="7">The sequence shown here is derived from an EMBL/GenBank/DDBJ whole genome shotgun (WGS) entry which is preliminary data.</text>
</comment>
<sequence>MSGGLFGPGIAEIWGPNARRRMKRQREAEASDPLLDMEARGTTTPKRTPKKSRREARKVPVEVERLIGEAHVDLISGHEDRAIQVLGEVVRRAPDLPEAYSTLSEVFEARGGPPDLERAQQLSLVAAHLAPQDAAAWRRVAMLSLELVSRGKAVERTAAEALSRVLKLEPRDAAAAADRAALRAASGDANAAVDELLEFVNRRRRRGEATADDVAVELALAENALEAGRRDVAREALRRAMSEALGIEEAGAMRDRAALELATLDYGDGRWCAALETIDRAAEARGARTEPLDLAVLRGACGARLGRGAEALETWRPLVASARVLARRPKNDDDDDEEEDLALARREHADMLETCVAACAGSADVNALLDAIARLHSAMGNLREEARAHARIADRLRQRGSAVAARRRVYRALAAAPNEALVLAVRADLAVAGCDLLELAAVEAAFEPLEARAARGEPPEADEHAAWCAYGRVLSEGLDARRAPRLLAIGVALAKRACEASGGLGGAGRALAFVDVAYLSKAAAALDEVGSPSDLLLERRVREYGVAPPPPESLAWCVQALATLGLVEAAASTLEDAARLCAAAPRLAPLSRKDVDELAARYGLSLRDVALEPRVRGLAMAVSAVAQNPRDKAAVREFGRALKAARAPEAGTAARRASEIVAAALVEENDQETEGPALRMLAAALDDDPRRALARLEKKEKDDATPPEDRALVRAALLADVAATKPSTKAPAGETTTRHALVLAAAVHLDEYAESKKSTEPLEVLYNRGRFYHALGLGALAEPLYRRVLAAETPTTLHRLAAHNLIVLLHRDGHVVDDAPRRILRAHLRRRARGRLREVVEPTPPNLVDFASNDYLGIARDLEVQRAALFAELEETRTDHQANGSTGSRVLTGSAGAHDALEAWLADFHGAEAALLFASGYAANAGAMACLPGPEDAVLFDELSHSSTRFGISRGRQRVTATFKHNDLDDLERQLAILDASATFVCVESVYSMDGDRAPLEELAAVCAQSNACLVVDEAHATGVVGPSGRGAVSELDPRLRKNVLCSVHTFGKAVGSHGAAVLGSRDLRTYLVNYAQTFVYATALPPAASRLARRCYESLAGSDGDLRRDRLDAVATALRDHLAHLVRGAPGDITLLDSASPIHALVVPGADRVSAVAASARRQGFDVRPIRPPTVPEGADRLRIVAHAHNTVDEVEALAAVLFRALRDTDLTTT</sequence>
<gene>
    <name evidence="7" type="ORF">CTAYLR_003281</name>
</gene>
<dbReference type="Gene3D" id="1.25.40.10">
    <property type="entry name" value="Tetratricopeptide repeat domain"/>
    <property type="match status" value="1"/>
</dbReference>
<evidence type="ECO:0000313" key="7">
    <source>
        <dbReference type="EMBL" id="KAJ8601213.1"/>
    </source>
</evidence>
<dbReference type="PROSITE" id="PS00599">
    <property type="entry name" value="AA_TRANSFER_CLASS_2"/>
    <property type="match status" value="1"/>
</dbReference>
<keyword evidence="3" id="KW-0808">Transferase</keyword>
<dbReference type="GO" id="GO:0030170">
    <property type="term" value="F:pyridoxal phosphate binding"/>
    <property type="evidence" value="ECO:0007669"/>
    <property type="project" value="InterPro"/>
</dbReference>
<reference evidence="7" key="1">
    <citation type="submission" date="2023-01" db="EMBL/GenBank/DDBJ databases">
        <title>Metagenome sequencing of chrysophaentin producing Chrysophaeum taylorii.</title>
        <authorList>
            <person name="Davison J."/>
            <person name="Bewley C."/>
        </authorList>
    </citation>
    <scope>NUCLEOTIDE SEQUENCE</scope>
    <source>
        <strain evidence="7">NIES-1699</strain>
    </source>
</reference>
<evidence type="ECO:0000256" key="4">
    <source>
        <dbReference type="ARBA" id="ARBA00022898"/>
    </source>
</evidence>
<keyword evidence="4" id="KW-0663">Pyridoxal phosphate</keyword>
<evidence type="ECO:0000256" key="3">
    <source>
        <dbReference type="ARBA" id="ARBA00022679"/>
    </source>
</evidence>
<name>A0AAD7XJ10_9STRA</name>
<dbReference type="AlphaFoldDB" id="A0AAD7XJ10"/>
<proteinExistence type="inferred from homology"/>
<dbReference type="InterPro" id="IPR004839">
    <property type="entry name" value="Aminotransferase_I/II_large"/>
</dbReference>
<feature type="domain" description="Aminotransferase class I/classII large" evidence="6">
    <location>
        <begin position="846"/>
        <end position="1202"/>
    </location>
</feature>
<dbReference type="SUPFAM" id="SSF48452">
    <property type="entry name" value="TPR-like"/>
    <property type="match status" value="1"/>
</dbReference>
<comment type="similarity">
    <text evidence="2">Belongs to the class-II pyridoxal-phosphate-dependent aminotransferase family. BioF subfamily.</text>
</comment>
<dbReference type="PANTHER" id="PTHR13693">
    <property type="entry name" value="CLASS II AMINOTRANSFERASE/8-AMINO-7-OXONONANOATE SYNTHASE"/>
    <property type="match status" value="1"/>
</dbReference>
<dbReference type="PANTHER" id="PTHR13693:SF77">
    <property type="entry name" value="8-AMINO-7-OXONONANOATE SYNTHASE"/>
    <property type="match status" value="1"/>
</dbReference>
<keyword evidence="8" id="KW-1185">Reference proteome</keyword>
<evidence type="ECO:0000256" key="2">
    <source>
        <dbReference type="ARBA" id="ARBA00010008"/>
    </source>
</evidence>